<accession>J3KZT7</accession>
<dbReference type="EnsemblPlants" id="OB01G24930.1">
    <property type="protein sequence ID" value="OB01G24930.1"/>
    <property type="gene ID" value="OB01G24930"/>
</dbReference>
<dbReference type="HOGENOM" id="CLU_702796_0_0_1"/>
<evidence type="ECO:0000313" key="2">
    <source>
        <dbReference type="EnsemblPlants" id="OB01G24930.1"/>
    </source>
</evidence>
<dbReference type="InterPro" id="IPR050905">
    <property type="entry name" value="Plant_NBS-LRR"/>
</dbReference>
<name>J3KZT7_ORYBR</name>
<dbReference type="Gramene" id="OB01G24930.1">
    <property type="protein sequence ID" value="OB01G24930.1"/>
    <property type="gene ID" value="OB01G24930"/>
</dbReference>
<dbReference type="eggNOG" id="KOG4658">
    <property type="taxonomic scope" value="Eukaryota"/>
</dbReference>
<dbReference type="InterPro" id="IPR032675">
    <property type="entry name" value="LRR_dom_sf"/>
</dbReference>
<dbReference type="AlphaFoldDB" id="J3KZT7"/>
<dbReference type="Proteomes" id="UP000006038">
    <property type="component" value="Chromosome 1"/>
</dbReference>
<organism evidence="2">
    <name type="scientific">Oryza brachyantha</name>
    <name type="common">malo sina</name>
    <dbReference type="NCBI Taxonomy" id="4533"/>
    <lineage>
        <taxon>Eukaryota</taxon>
        <taxon>Viridiplantae</taxon>
        <taxon>Streptophyta</taxon>
        <taxon>Embryophyta</taxon>
        <taxon>Tracheophyta</taxon>
        <taxon>Spermatophyta</taxon>
        <taxon>Magnoliopsida</taxon>
        <taxon>Liliopsida</taxon>
        <taxon>Poales</taxon>
        <taxon>Poaceae</taxon>
        <taxon>BOP clade</taxon>
        <taxon>Oryzoideae</taxon>
        <taxon>Oryzeae</taxon>
        <taxon>Oryzinae</taxon>
        <taxon>Oryza</taxon>
    </lineage>
</organism>
<reference evidence="2" key="2">
    <citation type="submission" date="2013-04" db="UniProtKB">
        <authorList>
            <consortium name="EnsemblPlants"/>
        </authorList>
    </citation>
    <scope>IDENTIFICATION</scope>
</reference>
<evidence type="ECO:0000313" key="3">
    <source>
        <dbReference type="Proteomes" id="UP000006038"/>
    </source>
</evidence>
<protein>
    <submittedName>
        <fullName evidence="2">Uncharacterized protein</fullName>
    </submittedName>
</protein>
<proteinExistence type="predicted"/>
<dbReference type="OMA" id="WPEREFH"/>
<dbReference type="Gene3D" id="3.80.10.10">
    <property type="entry name" value="Ribonuclease Inhibitor"/>
    <property type="match status" value="2"/>
</dbReference>
<dbReference type="PANTHER" id="PTHR33463">
    <property type="entry name" value="NB-ARC DOMAIN-CONTAINING PROTEIN-RELATED"/>
    <property type="match status" value="1"/>
</dbReference>
<sequence>MEGRLGIEPMFPVLEDIHVKNCPNLTLLPEAPYLRILKLKENKPHLSQSIVGSRYMSSLSHIKLSISDTETTLPQPDQSFVHSEYGNNILNHEASVRKMKLFGSSIFFYLTRSQPTIGPWKWCKHLEKLEIKSCDALVYWPEREFHSLQLQELIVKSCKNLNGPMPMDQESTQGMEQLLPNLKTLQISDCQSLVKIFILPRSIMSIHIDRCPRLNSIWGKQEDTESRTAHDEQLPALRTSSPGPSASPAMEHLLPCLELLSIGHCDRLAGVLDVPPSLQILEIYSCRDFRFLSGQLDALLILHISDCKGVRSLACLGDMPSLKRLCIYRCRSMSSLPDGPRSYSSLERLEIRFCQAMKLIPGRLQQRLDSLELQDLSYMRSSNPLEDVWHANG</sequence>
<evidence type="ECO:0000256" key="1">
    <source>
        <dbReference type="SAM" id="MobiDB-lite"/>
    </source>
</evidence>
<feature type="region of interest" description="Disordered" evidence="1">
    <location>
        <begin position="225"/>
        <end position="246"/>
    </location>
</feature>
<keyword evidence="3" id="KW-1185">Reference proteome</keyword>
<dbReference type="SUPFAM" id="SSF52058">
    <property type="entry name" value="L domain-like"/>
    <property type="match status" value="1"/>
</dbReference>
<reference evidence="2" key="1">
    <citation type="journal article" date="2013" name="Nat. Commun.">
        <title>Whole-genome sequencing of Oryza brachyantha reveals mechanisms underlying Oryza genome evolution.</title>
        <authorList>
            <person name="Chen J."/>
            <person name="Huang Q."/>
            <person name="Gao D."/>
            <person name="Wang J."/>
            <person name="Lang Y."/>
            <person name="Liu T."/>
            <person name="Li B."/>
            <person name="Bai Z."/>
            <person name="Luis Goicoechea J."/>
            <person name="Liang C."/>
            <person name="Chen C."/>
            <person name="Zhang W."/>
            <person name="Sun S."/>
            <person name="Liao Y."/>
            <person name="Zhang X."/>
            <person name="Yang L."/>
            <person name="Song C."/>
            <person name="Wang M."/>
            <person name="Shi J."/>
            <person name="Liu G."/>
            <person name="Liu J."/>
            <person name="Zhou H."/>
            <person name="Zhou W."/>
            <person name="Yu Q."/>
            <person name="An N."/>
            <person name="Chen Y."/>
            <person name="Cai Q."/>
            <person name="Wang B."/>
            <person name="Liu B."/>
            <person name="Min J."/>
            <person name="Huang Y."/>
            <person name="Wu H."/>
            <person name="Li Z."/>
            <person name="Zhang Y."/>
            <person name="Yin Y."/>
            <person name="Song W."/>
            <person name="Jiang J."/>
            <person name="Jackson S.A."/>
            <person name="Wing R.A."/>
            <person name="Wang J."/>
            <person name="Chen M."/>
        </authorList>
    </citation>
    <scope>NUCLEOTIDE SEQUENCE [LARGE SCALE GENOMIC DNA]</scope>
    <source>
        <strain evidence="2">cv. IRGC 101232</strain>
    </source>
</reference>